<evidence type="ECO:0000256" key="5">
    <source>
        <dbReference type="HAMAP-Rule" id="MF_01114"/>
    </source>
</evidence>
<evidence type="ECO:0000259" key="6">
    <source>
        <dbReference type="Pfam" id="PF02631"/>
    </source>
</evidence>
<evidence type="ECO:0000313" key="8">
    <source>
        <dbReference type="EMBL" id="KDR51365.1"/>
    </source>
</evidence>
<dbReference type="GO" id="GO:0005737">
    <property type="term" value="C:cytoplasm"/>
    <property type="evidence" value="ECO:0007669"/>
    <property type="project" value="UniProtKB-SubCell"/>
</dbReference>
<feature type="domain" description="RecX third three-helical" evidence="7">
    <location>
        <begin position="109"/>
        <end position="153"/>
    </location>
</feature>
<evidence type="ECO:0000313" key="9">
    <source>
        <dbReference type="Proteomes" id="UP000027442"/>
    </source>
</evidence>
<dbReference type="InterPro" id="IPR003783">
    <property type="entry name" value="Regulatory_RecX"/>
</dbReference>
<gene>
    <name evidence="5" type="primary">recX</name>
    <name evidence="8" type="ORF">HMPREF1991_02590</name>
</gene>
<evidence type="ECO:0000256" key="3">
    <source>
        <dbReference type="ARBA" id="ARBA00018111"/>
    </source>
</evidence>
<proteinExistence type="inferred from homology"/>
<dbReference type="PANTHER" id="PTHR33602:SF1">
    <property type="entry name" value="REGULATORY PROTEIN RECX FAMILY PROTEIN"/>
    <property type="match status" value="1"/>
</dbReference>
<keyword evidence="4 5" id="KW-0963">Cytoplasm</keyword>
<dbReference type="PATRIC" id="fig|1122985.7.peg.2680"/>
<dbReference type="Gene3D" id="1.10.10.10">
    <property type="entry name" value="Winged helix-like DNA-binding domain superfamily/Winged helix DNA-binding domain"/>
    <property type="match status" value="2"/>
</dbReference>
<keyword evidence="9" id="KW-1185">Reference proteome</keyword>
<reference evidence="8 9" key="1">
    <citation type="submission" date="2013-08" db="EMBL/GenBank/DDBJ databases">
        <authorList>
            <person name="Weinstock G."/>
            <person name="Sodergren E."/>
            <person name="Wylie T."/>
            <person name="Fulton L."/>
            <person name="Fulton R."/>
            <person name="Fronick C."/>
            <person name="O'Laughlin M."/>
            <person name="Godfrey J."/>
            <person name="Miner T."/>
            <person name="Herter B."/>
            <person name="Appelbaum E."/>
            <person name="Cordes M."/>
            <person name="Lek S."/>
            <person name="Wollam A."/>
            <person name="Pepin K.H."/>
            <person name="Palsikar V.B."/>
            <person name="Mitreva M."/>
            <person name="Wilson R.K."/>
        </authorList>
    </citation>
    <scope>NUCLEOTIDE SEQUENCE [LARGE SCALE GENOMIC DNA]</scope>
    <source>
        <strain evidence="8 9">ATCC 15930</strain>
    </source>
</reference>
<name>A0A069QEZ1_HOYLO</name>
<dbReference type="Pfam" id="PF21981">
    <property type="entry name" value="RecX_HTH3"/>
    <property type="match status" value="1"/>
</dbReference>
<dbReference type="PANTHER" id="PTHR33602">
    <property type="entry name" value="REGULATORY PROTEIN RECX FAMILY PROTEIN"/>
    <property type="match status" value="1"/>
</dbReference>
<dbReference type="InterPro" id="IPR036388">
    <property type="entry name" value="WH-like_DNA-bd_sf"/>
</dbReference>
<protein>
    <recommendedName>
        <fullName evidence="3 5">Regulatory protein RecX</fullName>
    </recommendedName>
</protein>
<feature type="domain" description="RecX second three-helical" evidence="6">
    <location>
        <begin position="59"/>
        <end position="95"/>
    </location>
</feature>
<comment type="similarity">
    <text evidence="2 5">Belongs to the RecX family.</text>
</comment>
<dbReference type="RefSeq" id="WP_018966853.1">
    <property type="nucleotide sequence ID" value="NZ_KB899212.1"/>
</dbReference>
<evidence type="ECO:0000259" key="7">
    <source>
        <dbReference type="Pfam" id="PF21981"/>
    </source>
</evidence>
<dbReference type="Pfam" id="PF02631">
    <property type="entry name" value="RecX_HTH2"/>
    <property type="match status" value="1"/>
</dbReference>
<dbReference type="Proteomes" id="UP000027442">
    <property type="component" value="Unassembled WGS sequence"/>
</dbReference>
<evidence type="ECO:0000256" key="4">
    <source>
        <dbReference type="ARBA" id="ARBA00022490"/>
    </source>
</evidence>
<accession>A0A069QEZ1</accession>
<comment type="caution">
    <text evidence="8">The sequence shown here is derived from an EMBL/GenBank/DDBJ whole genome shotgun (WGS) entry which is preliminary data.</text>
</comment>
<dbReference type="GO" id="GO:0006282">
    <property type="term" value="P:regulation of DNA repair"/>
    <property type="evidence" value="ECO:0007669"/>
    <property type="project" value="UniProtKB-UniRule"/>
</dbReference>
<dbReference type="EMBL" id="JNGW01000112">
    <property type="protein sequence ID" value="KDR51365.1"/>
    <property type="molecule type" value="Genomic_DNA"/>
</dbReference>
<dbReference type="eggNOG" id="COG2137">
    <property type="taxonomic scope" value="Bacteria"/>
</dbReference>
<comment type="subcellular location">
    <subcellularLocation>
        <location evidence="1 5">Cytoplasm</location>
    </subcellularLocation>
</comment>
<dbReference type="HAMAP" id="MF_01114">
    <property type="entry name" value="RecX"/>
    <property type="match status" value="1"/>
</dbReference>
<comment type="function">
    <text evidence="5">Modulates RecA activity.</text>
</comment>
<sequence length="162" mass="19267">MEDRQKQITEEQARTRLAALCARAEHCTGEMREKMWRWGIAEDAQQRIVDYLVANKYVDDERFCRMFVRDKITYNRWGRRKVEQALMVKRISSDIYKPILDEVAAEDFTAVLRPLLESKRRTLKAATDYELNMKLIKFALSRGFDMETIRKCLTDVDEFTED</sequence>
<evidence type="ECO:0000256" key="2">
    <source>
        <dbReference type="ARBA" id="ARBA00009695"/>
    </source>
</evidence>
<dbReference type="InterPro" id="IPR053925">
    <property type="entry name" value="RecX_HTH_3rd"/>
</dbReference>
<dbReference type="InterPro" id="IPR053924">
    <property type="entry name" value="RecX_HTH_2nd"/>
</dbReference>
<dbReference type="AlphaFoldDB" id="A0A069QEZ1"/>
<dbReference type="HOGENOM" id="CLU_066607_5_2_10"/>
<evidence type="ECO:0000256" key="1">
    <source>
        <dbReference type="ARBA" id="ARBA00004496"/>
    </source>
</evidence>
<organism evidence="8 9">
    <name type="scientific">Hoylesella loescheii DSM 19665 = JCM 12249 = ATCC 15930</name>
    <dbReference type="NCBI Taxonomy" id="1122985"/>
    <lineage>
        <taxon>Bacteria</taxon>
        <taxon>Pseudomonadati</taxon>
        <taxon>Bacteroidota</taxon>
        <taxon>Bacteroidia</taxon>
        <taxon>Bacteroidales</taxon>
        <taxon>Prevotellaceae</taxon>
        <taxon>Hoylesella</taxon>
    </lineage>
</organism>